<dbReference type="PROSITE" id="PS51257">
    <property type="entry name" value="PROKAR_LIPOPROTEIN"/>
    <property type="match status" value="1"/>
</dbReference>
<dbReference type="EMBL" id="VUOC01000002">
    <property type="protein sequence ID" value="KAA2243340.1"/>
    <property type="molecule type" value="Genomic_DNA"/>
</dbReference>
<feature type="chain" id="PRO_5022842230" evidence="1">
    <location>
        <begin position="26"/>
        <end position="228"/>
    </location>
</feature>
<sequence length="228" mass="26135">MFQNKNSCLYGLVLLISLFSCRQQAGNTEFEGIITYKIIYKDYTLGDYGDTLKVFYSKGNMIRAYNTKDPKGLRKEIFLAKGPRYFMNIGPSDTLYSYDITSNNLVLTDTKKLQSKKILNYTCERFDMYATLTTKSGAPVFTAQSTTFSRDALKVNPLHFKNWRFGNFNIYVEHAGSLPLRSESTTKYSDKTSMGTKIYEAVAIAPQQLDPKMFEIDESMVREFVMPQ</sequence>
<feature type="signal peptide" evidence="1">
    <location>
        <begin position="1"/>
        <end position="25"/>
    </location>
</feature>
<keyword evidence="3" id="KW-1185">Reference proteome</keyword>
<proteinExistence type="predicted"/>
<keyword evidence="1" id="KW-0732">Signal</keyword>
<accession>A0A5B2VXL0</accession>
<evidence type="ECO:0000256" key="1">
    <source>
        <dbReference type="SAM" id="SignalP"/>
    </source>
</evidence>
<reference evidence="2 3" key="1">
    <citation type="submission" date="2019-09" db="EMBL/GenBank/DDBJ databases">
        <title>Chitinophaga ginsengihumi sp. nov., isolated from soil of ginseng rhizosphere.</title>
        <authorList>
            <person name="Lee J."/>
        </authorList>
    </citation>
    <scope>NUCLEOTIDE SEQUENCE [LARGE SCALE GENOMIC DNA]</scope>
    <source>
        <strain evidence="2 3">BN140078</strain>
    </source>
</reference>
<dbReference type="RefSeq" id="WP_149838216.1">
    <property type="nucleotide sequence ID" value="NZ_VUOC01000002.1"/>
</dbReference>
<name>A0A5B2VXL0_9BACT</name>
<evidence type="ECO:0000313" key="3">
    <source>
        <dbReference type="Proteomes" id="UP000324611"/>
    </source>
</evidence>
<organism evidence="2 3">
    <name type="scientific">Chitinophaga agrisoli</name>
    <dbReference type="NCBI Taxonomy" id="2607653"/>
    <lineage>
        <taxon>Bacteria</taxon>
        <taxon>Pseudomonadati</taxon>
        <taxon>Bacteroidota</taxon>
        <taxon>Chitinophagia</taxon>
        <taxon>Chitinophagales</taxon>
        <taxon>Chitinophagaceae</taxon>
        <taxon>Chitinophaga</taxon>
    </lineage>
</organism>
<gene>
    <name evidence="2" type="ORF">F0L74_12610</name>
</gene>
<comment type="caution">
    <text evidence="2">The sequence shown here is derived from an EMBL/GenBank/DDBJ whole genome shotgun (WGS) entry which is preliminary data.</text>
</comment>
<reference evidence="2 3" key="2">
    <citation type="submission" date="2019-09" db="EMBL/GenBank/DDBJ databases">
        <authorList>
            <person name="Jin C."/>
        </authorList>
    </citation>
    <scope>NUCLEOTIDE SEQUENCE [LARGE SCALE GENOMIC DNA]</scope>
    <source>
        <strain evidence="2 3">BN140078</strain>
    </source>
</reference>
<dbReference type="Proteomes" id="UP000324611">
    <property type="component" value="Unassembled WGS sequence"/>
</dbReference>
<dbReference type="AlphaFoldDB" id="A0A5B2VXL0"/>
<evidence type="ECO:0000313" key="2">
    <source>
        <dbReference type="EMBL" id="KAA2243340.1"/>
    </source>
</evidence>
<protein>
    <submittedName>
        <fullName evidence="2">Uncharacterized protein</fullName>
    </submittedName>
</protein>